<evidence type="ECO:0000313" key="2">
    <source>
        <dbReference type="EMBL" id="EFX69254.1"/>
    </source>
</evidence>
<accession>E9HG60</accession>
<evidence type="ECO:0000256" key="1">
    <source>
        <dbReference type="SAM" id="MobiDB-lite"/>
    </source>
</evidence>
<dbReference type="Proteomes" id="UP000000305">
    <property type="component" value="Unassembled WGS sequence"/>
</dbReference>
<sequence length="149" mass="17609">MSESESDFIENSPSRSLGRRRGRGRACGRIISGKREENHDLLRRDVDNAVDDLPVADQYDCEEEDQESGQTREDNLPLTILRRREGFRKFVKQDFNEDVKYEWEFQANLYNPNYDELSAETDGDYEFEEDNFHGFNLEIDAKLFSPWKK</sequence>
<feature type="compositionally biased region" description="Basic residues" evidence="1">
    <location>
        <begin position="17"/>
        <end position="26"/>
    </location>
</feature>
<dbReference type="AlphaFoldDB" id="E9HG60"/>
<organism evidence="2 3">
    <name type="scientific">Daphnia pulex</name>
    <name type="common">Water flea</name>
    <dbReference type="NCBI Taxonomy" id="6669"/>
    <lineage>
        <taxon>Eukaryota</taxon>
        <taxon>Metazoa</taxon>
        <taxon>Ecdysozoa</taxon>
        <taxon>Arthropoda</taxon>
        <taxon>Crustacea</taxon>
        <taxon>Branchiopoda</taxon>
        <taxon>Diplostraca</taxon>
        <taxon>Cladocera</taxon>
        <taxon>Anomopoda</taxon>
        <taxon>Daphniidae</taxon>
        <taxon>Daphnia</taxon>
    </lineage>
</organism>
<dbReference type="InParanoid" id="E9HG60"/>
<protein>
    <submittedName>
        <fullName evidence="2">Uncharacterized protein</fullName>
    </submittedName>
</protein>
<keyword evidence="3" id="KW-1185">Reference proteome</keyword>
<dbReference type="KEGG" id="dpx:DAPPUDRAFT_113808"/>
<feature type="region of interest" description="Disordered" evidence="1">
    <location>
        <begin position="1"/>
        <end position="31"/>
    </location>
</feature>
<dbReference type="HOGENOM" id="CLU_1751511_0_0_1"/>
<dbReference type="EMBL" id="GL732639">
    <property type="protein sequence ID" value="EFX69254.1"/>
    <property type="molecule type" value="Genomic_DNA"/>
</dbReference>
<name>E9HG60_DAPPU</name>
<evidence type="ECO:0000313" key="3">
    <source>
        <dbReference type="Proteomes" id="UP000000305"/>
    </source>
</evidence>
<proteinExistence type="predicted"/>
<gene>
    <name evidence="2" type="ORF">DAPPUDRAFT_113808</name>
</gene>
<reference evidence="2 3" key="1">
    <citation type="journal article" date="2011" name="Science">
        <title>The ecoresponsive genome of Daphnia pulex.</title>
        <authorList>
            <person name="Colbourne J.K."/>
            <person name="Pfrender M.E."/>
            <person name="Gilbert D."/>
            <person name="Thomas W.K."/>
            <person name="Tucker A."/>
            <person name="Oakley T.H."/>
            <person name="Tokishita S."/>
            <person name="Aerts A."/>
            <person name="Arnold G.J."/>
            <person name="Basu M.K."/>
            <person name="Bauer D.J."/>
            <person name="Caceres C.E."/>
            <person name="Carmel L."/>
            <person name="Casola C."/>
            <person name="Choi J.H."/>
            <person name="Detter J.C."/>
            <person name="Dong Q."/>
            <person name="Dusheyko S."/>
            <person name="Eads B.D."/>
            <person name="Frohlich T."/>
            <person name="Geiler-Samerotte K.A."/>
            <person name="Gerlach D."/>
            <person name="Hatcher P."/>
            <person name="Jogdeo S."/>
            <person name="Krijgsveld J."/>
            <person name="Kriventseva E.V."/>
            <person name="Kultz D."/>
            <person name="Laforsch C."/>
            <person name="Lindquist E."/>
            <person name="Lopez J."/>
            <person name="Manak J.R."/>
            <person name="Muller J."/>
            <person name="Pangilinan J."/>
            <person name="Patwardhan R.P."/>
            <person name="Pitluck S."/>
            <person name="Pritham E.J."/>
            <person name="Rechtsteiner A."/>
            <person name="Rho M."/>
            <person name="Rogozin I.B."/>
            <person name="Sakarya O."/>
            <person name="Salamov A."/>
            <person name="Schaack S."/>
            <person name="Shapiro H."/>
            <person name="Shiga Y."/>
            <person name="Skalitzky C."/>
            <person name="Smith Z."/>
            <person name="Souvorov A."/>
            <person name="Sung W."/>
            <person name="Tang Z."/>
            <person name="Tsuchiya D."/>
            <person name="Tu H."/>
            <person name="Vos H."/>
            <person name="Wang M."/>
            <person name="Wolf Y.I."/>
            <person name="Yamagata H."/>
            <person name="Yamada T."/>
            <person name="Ye Y."/>
            <person name="Shaw J.R."/>
            <person name="Andrews J."/>
            <person name="Crease T.J."/>
            <person name="Tang H."/>
            <person name="Lucas S.M."/>
            <person name="Robertson H.M."/>
            <person name="Bork P."/>
            <person name="Koonin E.V."/>
            <person name="Zdobnov E.M."/>
            <person name="Grigoriev I.V."/>
            <person name="Lynch M."/>
            <person name="Boore J.L."/>
        </authorList>
    </citation>
    <scope>NUCLEOTIDE SEQUENCE [LARGE SCALE GENOMIC DNA]</scope>
</reference>